<reference evidence="2 3" key="1">
    <citation type="submission" date="2024-09" db="EMBL/GenBank/DDBJ databases">
        <authorList>
            <person name="Sun Q."/>
            <person name="Mori K."/>
        </authorList>
    </citation>
    <scope>NUCLEOTIDE SEQUENCE [LARGE SCALE GENOMIC DNA]</scope>
    <source>
        <strain evidence="2 3">JCM 15389</strain>
    </source>
</reference>
<dbReference type="EMBL" id="JBHLYQ010000047">
    <property type="protein sequence ID" value="MFC0081774.1"/>
    <property type="molecule type" value="Genomic_DNA"/>
</dbReference>
<proteinExistence type="predicted"/>
<feature type="region of interest" description="Disordered" evidence="1">
    <location>
        <begin position="43"/>
        <end position="80"/>
    </location>
</feature>
<organism evidence="2 3">
    <name type="scientific">Aciditerrimonas ferrireducens</name>
    <dbReference type="NCBI Taxonomy" id="667306"/>
    <lineage>
        <taxon>Bacteria</taxon>
        <taxon>Bacillati</taxon>
        <taxon>Actinomycetota</taxon>
        <taxon>Acidimicrobiia</taxon>
        <taxon>Acidimicrobiales</taxon>
        <taxon>Acidimicrobiaceae</taxon>
        <taxon>Aciditerrimonas</taxon>
    </lineage>
</organism>
<comment type="caution">
    <text evidence="2">The sequence shown here is derived from an EMBL/GenBank/DDBJ whole genome shotgun (WGS) entry which is preliminary data.</text>
</comment>
<accession>A0ABV6C272</accession>
<gene>
    <name evidence="2" type="ORF">ACFFRE_06400</name>
</gene>
<protein>
    <submittedName>
        <fullName evidence="2">Uncharacterized protein</fullName>
    </submittedName>
</protein>
<dbReference type="Proteomes" id="UP001589788">
    <property type="component" value="Unassembled WGS sequence"/>
</dbReference>
<keyword evidence="3" id="KW-1185">Reference proteome</keyword>
<name>A0ABV6C272_9ACTN</name>
<dbReference type="RefSeq" id="WP_248105758.1">
    <property type="nucleotide sequence ID" value="NZ_JAKHEX010000003.1"/>
</dbReference>
<evidence type="ECO:0000256" key="1">
    <source>
        <dbReference type="SAM" id="MobiDB-lite"/>
    </source>
</evidence>
<feature type="compositionally biased region" description="Basic and acidic residues" evidence="1">
    <location>
        <begin position="50"/>
        <end position="80"/>
    </location>
</feature>
<evidence type="ECO:0000313" key="3">
    <source>
        <dbReference type="Proteomes" id="UP001589788"/>
    </source>
</evidence>
<sequence>MHEDQDLGFPWEPPDQRAGDVLATARAEWHDYAGRMLDRLASTPGAMRAQRGEHREPRTWDRAATLERRRQARRTEPQAP</sequence>
<evidence type="ECO:0000313" key="2">
    <source>
        <dbReference type="EMBL" id="MFC0081774.1"/>
    </source>
</evidence>